<protein>
    <recommendedName>
        <fullName evidence="4">Dirigent protein</fullName>
    </recommendedName>
</protein>
<sequence length="177" mass="18732">MASVRCVALMVAALALLAGSASAQPPEGCMKTFAVTEKADPATFVVPTGVDPNNMTALTGISAGFTNPVVFGGSGNSNRTAGISHGFCYYFGYDAKEEKTYNYCHTTLVFYYGPAPIGSITFSGPFSDWADSVFENAISGGTGWFAGANGVVKVEVKSALEQYKYVVRLDEKSRQCK</sequence>
<dbReference type="InterPro" id="IPR044859">
    <property type="entry name" value="Allene_oxi_cyc_Dirigent"/>
</dbReference>
<organism evidence="2 3">
    <name type="scientific">Gonium pectorale</name>
    <name type="common">Green alga</name>
    <dbReference type="NCBI Taxonomy" id="33097"/>
    <lineage>
        <taxon>Eukaryota</taxon>
        <taxon>Viridiplantae</taxon>
        <taxon>Chlorophyta</taxon>
        <taxon>core chlorophytes</taxon>
        <taxon>Chlorophyceae</taxon>
        <taxon>CS clade</taxon>
        <taxon>Chlamydomonadales</taxon>
        <taxon>Volvocaceae</taxon>
        <taxon>Gonium</taxon>
    </lineage>
</organism>
<dbReference type="Proteomes" id="UP000075714">
    <property type="component" value="Unassembled WGS sequence"/>
</dbReference>
<dbReference type="SUPFAM" id="SSF141493">
    <property type="entry name" value="Allene oxide cyclase-like"/>
    <property type="match status" value="1"/>
</dbReference>
<evidence type="ECO:0008006" key="4">
    <source>
        <dbReference type="Google" id="ProtNLM"/>
    </source>
</evidence>
<dbReference type="Gene3D" id="2.40.480.10">
    <property type="entry name" value="Allene oxide cyclase-like"/>
    <property type="match status" value="1"/>
</dbReference>
<feature type="chain" id="PRO_5010576283" description="Dirigent protein" evidence="1">
    <location>
        <begin position="24"/>
        <end position="177"/>
    </location>
</feature>
<accession>A0A150GF16</accession>
<comment type="caution">
    <text evidence="2">The sequence shown here is derived from an EMBL/GenBank/DDBJ whole genome shotgun (WGS) entry which is preliminary data.</text>
</comment>
<evidence type="ECO:0000313" key="2">
    <source>
        <dbReference type="EMBL" id="KXZ48439.1"/>
    </source>
</evidence>
<dbReference type="GO" id="GO:0046423">
    <property type="term" value="F:allene-oxide cyclase activity"/>
    <property type="evidence" value="ECO:0007669"/>
    <property type="project" value="InterPro"/>
</dbReference>
<dbReference type="EMBL" id="LSYV01000029">
    <property type="protein sequence ID" value="KXZ48439.1"/>
    <property type="molecule type" value="Genomic_DNA"/>
</dbReference>
<proteinExistence type="predicted"/>
<keyword evidence="3" id="KW-1185">Reference proteome</keyword>
<evidence type="ECO:0000256" key="1">
    <source>
        <dbReference type="SAM" id="SignalP"/>
    </source>
</evidence>
<name>A0A150GF16_GONPE</name>
<keyword evidence="1" id="KW-0732">Signal</keyword>
<dbReference type="InterPro" id="IPR034871">
    <property type="entry name" value="Allene_oxi_cyc_sf"/>
</dbReference>
<reference evidence="3" key="1">
    <citation type="journal article" date="2016" name="Nat. Commun.">
        <title>The Gonium pectorale genome demonstrates co-option of cell cycle regulation during the evolution of multicellularity.</title>
        <authorList>
            <person name="Hanschen E.R."/>
            <person name="Marriage T.N."/>
            <person name="Ferris P.J."/>
            <person name="Hamaji T."/>
            <person name="Toyoda A."/>
            <person name="Fujiyama A."/>
            <person name="Neme R."/>
            <person name="Noguchi H."/>
            <person name="Minakuchi Y."/>
            <person name="Suzuki M."/>
            <person name="Kawai-Toyooka H."/>
            <person name="Smith D.R."/>
            <person name="Sparks H."/>
            <person name="Anderson J."/>
            <person name="Bakaric R."/>
            <person name="Luria V."/>
            <person name="Karger A."/>
            <person name="Kirschner M.W."/>
            <person name="Durand P.M."/>
            <person name="Michod R.E."/>
            <person name="Nozaki H."/>
            <person name="Olson B.J."/>
        </authorList>
    </citation>
    <scope>NUCLEOTIDE SEQUENCE [LARGE SCALE GENOMIC DNA]</scope>
    <source>
        <strain evidence="3">NIES-2863</strain>
    </source>
</reference>
<gene>
    <name evidence="2" type="ORF">GPECTOR_28g849</name>
</gene>
<dbReference type="AlphaFoldDB" id="A0A150GF16"/>
<dbReference type="GO" id="GO:0009695">
    <property type="term" value="P:jasmonic acid biosynthetic process"/>
    <property type="evidence" value="ECO:0007669"/>
    <property type="project" value="InterPro"/>
</dbReference>
<dbReference type="OrthoDB" id="558273at2759"/>
<feature type="signal peptide" evidence="1">
    <location>
        <begin position="1"/>
        <end position="23"/>
    </location>
</feature>
<evidence type="ECO:0000313" key="3">
    <source>
        <dbReference type="Proteomes" id="UP000075714"/>
    </source>
</evidence>